<name>A0A0F9DNY9_9ZZZZ</name>
<feature type="region of interest" description="Disordered" evidence="1">
    <location>
        <begin position="58"/>
        <end position="80"/>
    </location>
</feature>
<organism evidence="3">
    <name type="scientific">marine sediment metagenome</name>
    <dbReference type="NCBI Taxonomy" id="412755"/>
    <lineage>
        <taxon>unclassified sequences</taxon>
        <taxon>metagenomes</taxon>
        <taxon>ecological metagenomes</taxon>
    </lineage>
</organism>
<sequence length="80" mass="9166">MNHVGEKVKRLRLSKGWSQEQLAREIPVSASTVQRWEYGGPIRSLAARRELERLFAQAGIDEEEGKRTDMEDKTSVAPER</sequence>
<proteinExistence type="predicted"/>
<dbReference type="GO" id="GO:0003677">
    <property type="term" value="F:DNA binding"/>
    <property type="evidence" value="ECO:0007669"/>
    <property type="project" value="InterPro"/>
</dbReference>
<protein>
    <recommendedName>
        <fullName evidence="2">HTH cro/C1-type domain-containing protein</fullName>
    </recommendedName>
</protein>
<dbReference type="SMART" id="SM00530">
    <property type="entry name" value="HTH_XRE"/>
    <property type="match status" value="1"/>
</dbReference>
<dbReference type="PROSITE" id="PS50943">
    <property type="entry name" value="HTH_CROC1"/>
    <property type="match status" value="1"/>
</dbReference>
<evidence type="ECO:0000313" key="3">
    <source>
        <dbReference type="EMBL" id="KKL63424.1"/>
    </source>
</evidence>
<reference evidence="3" key="1">
    <citation type="journal article" date="2015" name="Nature">
        <title>Complex archaea that bridge the gap between prokaryotes and eukaryotes.</title>
        <authorList>
            <person name="Spang A."/>
            <person name="Saw J.H."/>
            <person name="Jorgensen S.L."/>
            <person name="Zaremba-Niedzwiedzka K."/>
            <person name="Martijn J."/>
            <person name="Lind A.E."/>
            <person name="van Eijk R."/>
            <person name="Schleper C."/>
            <person name="Guy L."/>
            <person name="Ettema T.J."/>
        </authorList>
    </citation>
    <scope>NUCLEOTIDE SEQUENCE</scope>
</reference>
<evidence type="ECO:0000256" key="1">
    <source>
        <dbReference type="SAM" id="MobiDB-lite"/>
    </source>
</evidence>
<dbReference type="AlphaFoldDB" id="A0A0F9DNY9"/>
<accession>A0A0F9DNY9</accession>
<feature type="domain" description="HTH cro/C1-type" evidence="2">
    <location>
        <begin position="8"/>
        <end position="39"/>
    </location>
</feature>
<gene>
    <name evidence="3" type="ORF">LCGC14_2175230</name>
</gene>
<dbReference type="EMBL" id="LAZR01028175">
    <property type="protein sequence ID" value="KKL63424.1"/>
    <property type="molecule type" value="Genomic_DNA"/>
</dbReference>
<evidence type="ECO:0000259" key="2">
    <source>
        <dbReference type="PROSITE" id="PS50943"/>
    </source>
</evidence>
<dbReference type="InterPro" id="IPR001387">
    <property type="entry name" value="Cro/C1-type_HTH"/>
</dbReference>
<comment type="caution">
    <text evidence="3">The sequence shown here is derived from an EMBL/GenBank/DDBJ whole genome shotgun (WGS) entry which is preliminary data.</text>
</comment>
<dbReference type="InterPro" id="IPR010982">
    <property type="entry name" value="Lambda_DNA-bd_dom_sf"/>
</dbReference>
<dbReference type="SUPFAM" id="SSF47413">
    <property type="entry name" value="lambda repressor-like DNA-binding domains"/>
    <property type="match status" value="1"/>
</dbReference>
<dbReference type="CDD" id="cd00093">
    <property type="entry name" value="HTH_XRE"/>
    <property type="match status" value="1"/>
</dbReference>
<dbReference type="Pfam" id="PF01381">
    <property type="entry name" value="HTH_3"/>
    <property type="match status" value="1"/>
</dbReference>
<feature type="compositionally biased region" description="Basic and acidic residues" evidence="1">
    <location>
        <begin position="64"/>
        <end position="80"/>
    </location>
</feature>
<dbReference type="Gene3D" id="1.10.260.40">
    <property type="entry name" value="lambda repressor-like DNA-binding domains"/>
    <property type="match status" value="1"/>
</dbReference>